<dbReference type="OrthoDB" id="6354873at2759"/>
<keyword evidence="3 5" id="KW-1133">Transmembrane helix</keyword>
<dbReference type="InterPro" id="IPR050307">
    <property type="entry name" value="Sterol_Desaturase_Related"/>
</dbReference>
<dbReference type="GO" id="GO:0000248">
    <property type="term" value="F:C-5 sterol desaturase activity"/>
    <property type="evidence" value="ECO:0007669"/>
    <property type="project" value="EnsemblFungi"/>
</dbReference>
<dbReference type="AlphaFoldDB" id="A0A1A0HIM7"/>
<name>A0A1A0HIM7_9ASCO</name>
<keyword evidence="4 5" id="KW-0472">Membrane</keyword>
<evidence type="ECO:0000313" key="8">
    <source>
        <dbReference type="Proteomes" id="UP000092555"/>
    </source>
</evidence>
<feature type="transmembrane region" description="Helical" evidence="5">
    <location>
        <begin position="189"/>
        <end position="211"/>
    </location>
</feature>
<evidence type="ECO:0000256" key="3">
    <source>
        <dbReference type="ARBA" id="ARBA00022989"/>
    </source>
</evidence>
<dbReference type="GO" id="GO:0005506">
    <property type="term" value="F:iron ion binding"/>
    <property type="evidence" value="ECO:0007669"/>
    <property type="project" value="InterPro"/>
</dbReference>
<dbReference type="GO" id="GO:0016020">
    <property type="term" value="C:membrane"/>
    <property type="evidence" value="ECO:0007669"/>
    <property type="project" value="UniProtKB-SubCell"/>
</dbReference>
<feature type="transmembrane region" description="Helical" evidence="5">
    <location>
        <begin position="101"/>
        <end position="127"/>
    </location>
</feature>
<keyword evidence="8" id="KW-1185">Reference proteome</keyword>
<comment type="subcellular location">
    <subcellularLocation>
        <location evidence="1">Membrane</location>
    </subcellularLocation>
</comment>
<evidence type="ECO:0000256" key="1">
    <source>
        <dbReference type="ARBA" id="ARBA00004370"/>
    </source>
</evidence>
<organism evidence="7 8">
    <name type="scientific">Metschnikowia bicuspidata var. bicuspidata NRRL YB-4993</name>
    <dbReference type="NCBI Taxonomy" id="869754"/>
    <lineage>
        <taxon>Eukaryota</taxon>
        <taxon>Fungi</taxon>
        <taxon>Dikarya</taxon>
        <taxon>Ascomycota</taxon>
        <taxon>Saccharomycotina</taxon>
        <taxon>Pichiomycetes</taxon>
        <taxon>Metschnikowiaceae</taxon>
        <taxon>Metschnikowia</taxon>
    </lineage>
</organism>
<dbReference type="Pfam" id="PF04116">
    <property type="entry name" value="FA_hydroxylase"/>
    <property type="match status" value="1"/>
</dbReference>
<dbReference type="RefSeq" id="XP_018714174.1">
    <property type="nucleotide sequence ID" value="XM_018859494.1"/>
</dbReference>
<feature type="transmembrane region" description="Helical" evidence="5">
    <location>
        <begin position="147"/>
        <end position="169"/>
    </location>
</feature>
<proteinExistence type="predicted"/>
<dbReference type="Proteomes" id="UP000092555">
    <property type="component" value="Unassembled WGS sequence"/>
</dbReference>
<accession>A0A1A0HIM7</accession>
<dbReference type="GeneID" id="30032469"/>
<evidence type="ECO:0000256" key="2">
    <source>
        <dbReference type="ARBA" id="ARBA00022692"/>
    </source>
</evidence>
<comment type="caution">
    <text evidence="7">The sequence shown here is derived from an EMBL/GenBank/DDBJ whole genome shotgun (WGS) entry which is preliminary data.</text>
</comment>
<dbReference type="STRING" id="869754.A0A1A0HIM7"/>
<sequence length="368" mass="42945">MDIVLEIADTFYFDKAYAQLLPKDGAVARWVGETFPGNSLANTTAISGSTGLPAPLTYLLNAVQSLQNKNDVYGQSPPLMFDVTEYADQSFLGRSNLLREFITIEIITVIFGWILYFLVASLSYVFVFDKKIFNHPRYLKNQMSLEIWRAFTAIPIMVLLTAPFFLMELNGYSRLYLNVDESTGGWKSVLFQFPAFILFTDCGIYFIHRILHWPSIYKRLHKPHHKWIVCTPFASHAFHPVDGWAQSLPYHIYPLLFPLNKVSYLFLFTFVNFWTVMIHDGSYWSNDPIVNGTACHTVHHLYFNYNYGQFTTLWDRLGNSYRRPDDSFFVKTEKTEDEKLWKEQTRKMEIIRGELEGKSDDRVYIEDK</sequence>
<protein>
    <recommendedName>
        <fullName evidence="6">Fatty acid hydroxylase domain-containing protein</fullName>
    </recommendedName>
</protein>
<dbReference type="PANTHER" id="PTHR11863">
    <property type="entry name" value="STEROL DESATURASE"/>
    <property type="match status" value="1"/>
</dbReference>
<dbReference type="EMBL" id="LXTC01000001">
    <property type="protein sequence ID" value="OBA23693.1"/>
    <property type="molecule type" value="Genomic_DNA"/>
</dbReference>
<evidence type="ECO:0000313" key="7">
    <source>
        <dbReference type="EMBL" id="OBA23693.1"/>
    </source>
</evidence>
<evidence type="ECO:0000256" key="5">
    <source>
        <dbReference type="SAM" id="Phobius"/>
    </source>
</evidence>
<dbReference type="GO" id="GO:0005788">
    <property type="term" value="C:endoplasmic reticulum lumen"/>
    <property type="evidence" value="ECO:0007669"/>
    <property type="project" value="EnsemblFungi"/>
</dbReference>
<evidence type="ECO:0000256" key="4">
    <source>
        <dbReference type="ARBA" id="ARBA00023136"/>
    </source>
</evidence>
<dbReference type="GO" id="GO:0006696">
    <property type="term" value="P:ergosterol biosynthetic process"/>
    <property type="evidence" value="ECO:0007669"/>
    <property type="project" value="EnsemblFungi"/>
</dbReference>
<dbReference type="InterPro" id="IPR006694">
    <property type="entry name" value="Fatty_acid_hydroxylase"/>
</dbReference>
<feature type="domain" description="Fatty acid hydroxylase" evidence="6">
    <location>
        <begin position="194"/>
        <end position="319"/>
    </location>
</feature>
<gene>
    <name evidence="7" type="ORF">METBIDRAFT_9937</name>
</gene>
<reference evidence="7 8" key="1">
    <citation type="submission" date="2016-05" db="EMBL/GenBank/DDBJ databases">
        <title>Comparative genomics of biotechnologically important yeasts.</title>
        <authorList>
            <consortium name="DOE Joint Genome Institute"/>
            <person name="Riley R."/>
            <person name="Haridas S."/>
            <person name="Wolfe K.H."/>
            <person name="Lopes M.R."/>
            <person name="Hittinger C.T."/>
            <person name="Goker M."/>
            <person name="Salamov A."/>
            <person name="Wisecaver J."/>
            <person name="Long T.M."/>
            <person name="Aerts A.L."/>
            <person name="Barry K."/>
            <person name="Choi C."/>
            <person name="Clum A."/>
            <person name="Coughlan A.Y."/>
            <person name="Deshpande S."/>
            <person name="Douglass A.P."/>
            <person name="Hanson S.J."/>
            <person name="Klenk H.-P."/>
            <person name="LaButti K."/>
            <person name="Lapidus A."/>
            <person name="Lindquist E."/>
            <person name="Lipzen A."/>
            <person name="Meier-kolthoff J.P."/>
            <person name="Ohm R.A."/>
            <person name="Otillar R.P."/>
            <person name="Pangilinan J."/>
            <person name="Peng Y."/>
            <person name="Rokas A."/>
            <person name="Rosa C.A."/>
            <person name="Scheuner C."/>
            <person name="Sibirny A.A."/>
            <person name="Slot J.C."/>
            <person name="Stielow J.B."/>
            <person name="Sun H."/>
            <person name="Kurtzman C.P."/>
            <person name="Blackwell M."/>
            <person name="Grigoriev I.V."/>
            <person name="Jeffries T.W."/>
        </authorList>
    </citation>
    <scope>NUCLEOTIDE SEQUENCE [LARGE SCALE GENOMIC DNA]</scope>
    <source>
        <strain evidence="7 8">NRRL YB-4993</strain>
    </source>
</reference>
<evidence type="ECO:0000259" key="6">
    <source>
        <dbReference type="Pfam" id="PF04116"/>
    </source>
</evidence>
<keyword evidence="2 5" id="KW-0812">Transmembrane</keyword>